<evidence type="ECO:0000313" key="3">
    <source>
        <dbReference type="EMBL" id="NYZ22873.1"/>
    </source>
</evidence>
<comment type="caution">
    <text evidence="3">The sequence shown here is derived from an EMBL/GenBank/DDBJ whole genome shotgun (WGS) entry which is preliminary data.</text>
</comment>
<dbReference type="PANTHER" id="PTHR33055:SF13">
    <property type="entry name" value="TRANSPOSASE"/>
    <property type="match status" value="1"/>
</dbReference>
<sequence>MSESTQVAGIDCGKAFLDIGLFPGADKRRVANTPEGHREVVAWIAARRIILEGLDASGGYARPIRDALRAAGVSVRVFDPARVRFFAKAKGQRAKTDNLDAAVIADFTAAQTTVPAIPADPAREEVAGLLKARRLLVDKRADLSKSITQAPIAAREALTRAVEHLAREVAVLDAAIGQATKAQPALSQTLQALRTAPGIGPVTATTLAVLRPELGRTSGEKIAALVGVAPFDHDSGKMRGRRHIAGGRADVRRALSLAALSAAINTKGVIAHFHNTLIQRGKPFKVAVTACMRKLIVRLNAMLAKGATWEAQPA</sequence>
<dbReference type="InterPro" id="IPR003346">
    <property type="entry name" value="Transposase_20"/>
</dbReference>
<dbReference type="Proteomes" id="UP000584642">
    <property type="component" value="Unassembled WGS sequence"/>
</dbReference>
<reference evidence="3 4" key="1">
    <citation type="submission" date="2020-05" db="EMBL/GenBank/DDBJ databases">
        <title>Azospirillum oleiclasticum sp. nov, a nitrogen-fixing and heavy crude oil-emulsifying bacterium isolated from the crude oil of Yumen Oilfield.</title>
        <authorList>
            <person name="Wu D."/>
            <person name="Cai M."/>
            <person name="Zhang X."/>
        </authorList>
    </citation>
    <scope>NUCLEOTIDE SEQUENCE [LARGE SCALE GENOMIC DNA]</scope>
    <source>
        <strain evidence="3 4">ROY-1-1-2</strain>
    </source>
</reference>
<dbReference type="Pfam" id="PF02371">
    <property type="entry name" value="Transposase_20"/>
    <property type="match status" value="1"/>
</dbReference>
<proteinExistence type="predicted"/>
<protein>
    <submittedName>
        <fullName evidence="3">Transposase</fullName>
    </submittedName>
</protein>
<dbReference type="RefSeq" id="WP_180284627.1">
    <property type="nucleotide sequence ID" value="NZ_JABFDB010000021.1"/>
</dbReference>
<organism evidence="3 4">
    <name type="scientific">Azospirillum oleiclasticum</name>
    <dbReference type="NCBI Taxonomy" id="2735135"/>
    <lineage>
        <taxon>Bacteria</taxon>
        <taxon>Pseudomonadati</taxon>
        <taxon>Pseudomonadota</taxon>
        <taxon>Alphaproteobacteria</taxon>
        <taxon>Rhodospirillales</taxon>
        <taxon>Azospirillaceae</taxon>
        <taxon>Azospirillum</taxon>
    </lineage>
</organism>
<evidence type="ECO:0000259" key="1">
    <source>
        <dbReference type="Pfam" id="PF01548"/>
    </source>
</evidence>
<dbReference type="Pfam" id="PF01548">
    <property type="entry name" value="DEDD_Tnp_IS110"/>
    <property type="match status" value="1"/>
</dbReference>
<feature type="domain" description="Transposase IS110-like N-terminal" evidence="1">
    <location>
        <begin position="9"/>
        <end position="149"/>
    </location>
</feature>
<dbReference type="PANTHER" id="PTHR33055">
    <property type="entry name" value="TRANSPOSASE FOR INSERTION SEQUENCE ELEMENT IS1111A"/>
    <property type="match status" value="1"/>
</dbReference>
<feature type="domain" description="Transposase IS116/IS110/IS902 C-terminal" evidence="2">
    <location>
        <begin position="191"/>
        <end position="269"/>
    </location>
</feature>
<dbReference type="InterPro" id="IPR047650">
    <property type="entry name" value="Transpos_IS110"/>
</dbReference>
<evidence type="ECO:0000259" key="2">
    <source>
        <dbReference type="Pfam" id="PF02371"/>
    </source>
</evidence>
<dbReference type="EMBL" id="JABFDB010000021">
    <property type="protein sequence ID" value="NYZ22873.1"/>
    <property type="molecule type" value="Genomic_DNA"/>
</dbReference>
<name>A0ABX2TF31_9PROT</name>
<accession>A0ABX2TF31</accession>
<keyword evidence="4" id="KW-1185">Reference proteome</keyword>
<dbReference type="InterPro" id="IPR002525">
    <property type="entry name" value="Transp_IS110-like_N"/>
</dbReference>
<evidence type="ECO:0000313" key="4">
    <source>
        <dbReference type="Proteomes" id="UP000584642"/>
    </source>
</evidence>
<gene>
    <name evidence="3" type="ORF">HND93_24460</name>
</gene>